<organism evidence="3 4">
    <name type="scientific">Halanaerobium praevalens (strain ATCC 33744 / DSM 2228 / GSL)</name>
    <dbReference type="NCBI Taxonomy" id="572479"/>
    <lineage>
        <taxon>Bacteria</taxon>
        <taxon>Bacillati</taxon>
        <taxon>Bacillota</taxon>
        <taxon>Clostridia</taxon>
        <taxon>Halanaerobiales</taxon>
        <taxon>Halanaerobiaceae</taxon>
        <taxon>Halanaerobium</taxon>
    </lineage>
</organism>
<dbReference type="OrthoDB" id="9789113at2"/>
<feature type="transmembrane region" description="Helical" evidence="1">
    <location>
        <begin position="33"/>
        <end position="51"/>
    </location>
</feature>
<keyword evidence="1" id="KW-0812">Transmembrane</keyword>
<keyword evidence="4" id="KW-1185">Reference proteome</keyword>
<gene>
    <name evidence="3" type="ordered locus">Hprae_2096</name>
</gene>
<keyword evidence="1" id="KW-1133">Transmembrane helix</keyword>
<dbReference type="InterPro" id="IPR000326">
    <property type="entry name" value="PAP2/HPO"/>
</dbReference>
<evidence type="ECO:0000313" key="3">
    <source>
        <dbReference type="EMBL" id="ADO78215.1"/>
    </source>
</evidence>
<sequence length="169" mass="19427">MIKRFDQKIFLSIYNYTQRHKLLKKSAIFSSKLGAKLFAIIYFLTAVQLFYQANPQIRTFILVPAAVYLLLKLIPVFYNRQRPFVELEIKKLIKQRQDHSFPSNHAASSLVIALVFLEINFVLGFWLILVSILISFSRIMLGVHYPSDILAAWILAFSIYGGGLLLTVS</sequence>
<dbReference type="AlphaFoldDB" id="E3DS67"/>
<dbReference type="SMART" id="SM00014">
    <property type="entry name" value="acidPPc"/>
    <property type="match status" value="1"/>
</dbReference>
<dbReference type="Gene3D" id="1.20.144.10">
    <property type="entry name" value="Phosphatidic acid phosphatase type 2/haloperoxidase"/>
    <property type="match status" value="1"/>
</dbReference>
<dbReference type="EMBL" id="CP002175">
    <property type="protein sequence ID" value="ADO78215.1"/>
    <property type="molecule type" value="Genomic_DNA"/>
</dbReference>
<dbReference type="InterPro" id="IPR036938">
    <property type="entry name" value="PAP2/HPO_sf"/>
</dbReference>
<dbReference type="KEGG" id="hpk:Hprae_2096"/>
<proteinExistence type="predicted"/>
<dbReference type="PATRIC" id="fig|572479.3.peg.2136"/>
<dbReference type="eggNOG" id="COG0671">
    <property type="taxonomic scope" value="Bacteria"/>
</dbReference>
<dbReference type="RefSeq" id="WP_014554231.1">
    <property type="nucleotide sequence ID" value="NC_017455.1"/>
</dbReference>
<protein>
    <submittedName>
        <fullName evidence="3">Phosphoesterase PA-phosphatase related protein</fullName>
    </submittedName>
</protein>
<evidence type="ECO:0000256" key="1">
    <source>
        <dbReference type="SAM" id="Phobius"/>
    </source>
</evidence>
<reference evidence="3 4" key="2">
    <citation type="journal article" date="2011" name="Stand. Genomic Sci.">
        <title>Complete genome sequence of the extremely halophilic Halanaerobium praevalens type strain (GSL).</title>
        <authorList>
            <person name="Ivanova N."/>
            <person name="Sikorski J."/>
            <person name="Chertkov O."/>
            <person name="Nolan M."/>
            <person name="Lucas S."/>
            <person name="Hammon N."/>
            <person name="Deshpande S."/>
            <person name="Cheng J.F."/>
            <person name="Tapia R."/>
            <person name="Han C."/>
            <person name="Goodwin L."/>
            <person name="Pitluck S."/>
            <person name="Huntemann M."/>
            <person name="Liolios K."/>
            <person name="Pagani I."/>
            <person name="Mavromatis K."/>
            <person name="Ovchinikova G."/>
            <person name="Pati A."/>
            <person name="Chen A."/>
            <person name="Palaniappan K."/>
            <person name="Land M."/>
            <person name="Hauser L."/>
            <person name="Brambilla E.M."/>
            <person name="Kannan K.P."/>
            <person name="Rohde M."/>
            <person name="Tindall B.J."/>
            <person name="Goker M."/>
            <person name="Detter J.C."/>
            <person name="Woyke T."/>
            <person name="Bristow J."/>
            <person name="Eisen J.A."/>
            <person name="Markowitz V."/>
            <person name="Hugenholtz P."/>
            <person name="Kyrpides N.C."/>
            <person name="Klenk H.P."/>
            <person name="Lapidus A."/>
        </authorList>
    </citation>
    <scope>NUCLEOTIDE SEQUENCE [LARGE SCALE GENOMIC DNA]</scope>
    <source>
        <strain evidence="4">ATCC 33744 / DSM 2228 / GSL</strain>
    </source>
</reference>
<dbReference type="SUPFAM" id="SSF48317">
    <property type="entry name" value="Acid phosphatase/Vanadium-dependent haloperoxidase"/>
    <property type="match status" value="1"/>
</dbReference>
<feature type="transmembrane region" description="Helical" evidence="1">
    <location>
        <begin position="57"/>
        <end position="78"/>
    </location>
</feature>
<evidence type="ECO:0000259" key="2">
    <source>
        <dbReference type="SMART" id="SM00014"/>
    </source>
</evidence>
<dbReference type="PANTHER" id="PTHR14969">
    <property type="entry name" value="SPHINGOSINE-1-PHOSPHATE PHOSPHOHYDROLASE"/>
    <property type="match status" value="1"/>
</dbReference>
<dbReference type="Proteomes" id="UP000006866">
    <property type="component" value="Chromosome"/>
</dbReference>
<accession>E3DS67</accession>
<keyword evidence="1" id="KW-0472">Membrane</keyword>
<dbReference type="Pfam" id="PF01569">
    <property type="entry name" value="PAP2"/>
    <property type="match status" value="1"/>
</dbReference>
<dbReference type="PANTHER" id="PTHR14969:SF13">
    <property type="entry name" value="AT30094P"/>
    <property type="match status" value="1"/>
</dbReference>
<evidence type="ECO:0000313" key="4">
    <source>
        <dbReference type="Proteomes" id="UP000006866"/>
    </source>
</evidence>
<reference evidence="4" key="1">
    <citation type="submission" date="2010-10" db="EMBL/GenBank/DDBJ databases">
        <title>The complete genome of Halanaerobium praevalens DSM 2228.</title>
        <authorList>
            <consortium name="US DOE Joint Genome Institute (JGI-PGF)"/>
            <person name="Lucas S."/>
            <person name="Copeland A."/>
            <person name="Lapidus A."/>
            <person name="Glavina del Rio T."/>
            <person name="Dalin E."/>
            <person name="Tice H."/>
            <person name="Bruce D."/>
            <person name="Goodwin L."/>
            <person name="Pitluck S."/>
            <person name="Kyrpides N."/>
            <person name="Mavromatis K."/>
            <person name="Ivanova N."/>
            <person name="Ovchinnikova G."/>
            <person name="Chertkov O."/>
            <person name="Detter J.C."/>
            <person name="Han C."/>
            <person name="Larimer F."/>
            <person name="Land M."/>
            <person name="Hauser L."/>
            <person name="Markowitz V."/>
            <person name="Cheng J.-F."/>
            <person name="Hugenholtz P."/>
            <person name="Woyke T."/>
            <person name="Wu D."/>
            <person name="Tindall B."/>
            <person name="Pomrenke H.G."/>
            <person name="Brambilla E."/>
            <person name="Klenk H.-P."/>
            <person name="Eisen J.A."/>
        </authorList>
    </citation>
    <scope>NUCLEOTIDE SEQUENCE [LARGE SCALE GENOMIC DNA]</scope>
    <source>
        <strain evidence="4">ATCC 33744 / DSM 2228 / GSL</strain>
    </source>
</reference>
<dbReference type="STRING" id="572479.Hprae_2096"/>
<feature type="domain" description="Phosphatidic acid phosphatase type 2/haloperoxidase" evidence="2">
    <location>
        <begin position="59"/>
        <end position="164"/>
    </location>
</feature>
<feature type="transmembrane region" description="Helical" evidence="1">
    <location>
        <begin position="150"/>
        <end position="168"/>
    </location>
</feature>
<name>E3DS67_HALPG</name>
<dbReference type="HOGENOM" id="CLU_072573_12_0_9"/>
<feature type="transmembrane region" description="Helical" evidence="1">
    <location>
        <begin position="123"/>
        <end position="143"/>
    </location>
</feature>